<accession>A0A495SBV6</accession>
<dbReference type="OrthoDB" id="1423529at2"/>
<dbReference type="AlphaFoldDB" id="A0A495SBV6"/>
<organism evidence="1 2">
    <name type="scientific">Chryseobacterium defluvii</name>
    <dbReference type="NCBI Taxonomy" id="160396"/>
    <lineage>
        <taxon>Bacteria</taxon>
        <taxon>Pseudomonadati</taxon>
        <taxon>Bacteroidota</taxon>
        <taxon>Flavobacteriia</taxon>
        <taxon>Flavobacteriales</taxon>
        <taxon>Weeksellaceae</taxon>
        <taxon>Chryseobacterium group</taxon>
        <taxon>Chryseobacterium</taxon>
    </lineage>
</organism>
<protein>
    <recommendedName>
        <fullName evidence="3">AhpC/TSA family protein</fullName>
    </recommendedName>
</protein>
<keyword evidence="2" id="KW-1185">Reference proteome</keyword>
<dbReference type="EMBL" id="RBXB01000002">
    <property type="protein sequence ID" value="RKS97718.1"/>
    <property type="molecule type" value="Genomic_DNA"/>
</dbReference>
<evidence type="ECO:0000313" key="2">
    <source>
        <dbReference type="Proteomes" id="UP000272428"/>
    </source>
</evidence>
<evidence type="ECO:0008006" key="3">
    <source>
        <dbReference type="Google" id="ProtNLM"/>
    </source>
</evidence>
<proteinExistence type="predicted"/>
<reference evidence="1 2" key="1">
    <citation type="submission" date="2018-10" db="EMBL/GenBank/DDBJ databases">
        <title>Genomic Encyclopedia of Archaeal and Bacterial Type Strains, Phase II (KMG-II): from individual species to whole genera.</title>
        <authorList>
            <person name="Goeker M."/>
        </authorList>
    </citation>
    <scope>NUCLEOTIDE SEQUENCE [LARGE SCALE GENOMIC DNA]</scope>
    <source>
        <strain evidence="1 2">DSM 14219</strain>
    </source>
</reference>
<dbReference type="InterPro" id="IPR036249">
    <property type="entry name" value="Thioredoxin-like_sf"/>
</dbReference>
<dbReference type="Gene3D" id="3.40.30.10">
    <property type="entry name" value="Glutaredoxin"/>
    <property type="match status" value="1"/>
</dbReference>
<dbReference type="SUPFAM" id="SSF52833">
    <property type="entry name" value="Thioredoxin-like"/>
    <property type="match status" value="1"/>
</dbReference>
<gene>
    <name evidence="1" type="ORF">BCF58_1851</name>
</gene>
<dbReference type="RefSeq" id="WP_121461487.1">
    <property type="nucleotide sequence ID" value="NZ_RBXB01000002.1"/>
</dbReference>
<evidence type="ECO:0000313" key="1">
    <source>
        <dbReference type="EMBL" id="RKS97718.1"/>
    </source>
</evidence>
<name>A0A495SBV6_9FLAO</name>
<sequence>MRFLKVIGLLGSTFLFSQQNDCSLKKSEHINVPAADKNDLLCIAKNSGKPNTVFYTLASWCAPCIEHLPDALKLEKDFNTDVYVVLVEAEDDPRVQNAINRVKDRLEDAKMLVLKNSVYPGGVKKRNKTFVTQITPPEFETIPDFSKFIVINNQGDVVMVTNWKDYKKLDKKNTENAQQMLSHTVIPLLQ</sequence>
<dbReference type="Proteomes" id="UP000272428">
    <property type="component" value="Unassembled WGS sequence"/>
</dbReference>
<comment type="caution">
    <text evidence="1">The sequence shown here is derived from an EMBL/GenBank/DDBJ whole genome shotgun (WGS) entry which is preliminary data.</text>
</comment>